<dbReference type="Gene3D" id="3.40.630.30">
    <property type="match status" value="1"/>
</dbReference>
<feature type="domain" description="N-acetyltransferase" evidence="3">
    <location>
        <begin position="3"/>
        <end position="171"/>
    </location>
</feature>
<dbReference type="Pfam" id="PF00583">
    <property type="entry name" value="Acetyltransf_1"/>
    <property type="match status" value="1"/>
</dbReference>
<sequence length="171" mass="20236">MNFSFRLATTNDTETIRQLAEKTFRDTYTEFNTPENMETHVAKNFSSEAILSDLQNPQNQYFIIESEQQIVAFAKLVKDHPTKGLEDKKVVEIERFYVDKNLHGQQLGRKLMDFCTNWAKENDFESIWLGVWENNHNAMQFYKKMGFEFLDKHVFVLGTEVQTDFTMKRDL</sequence>
<evidence type="ECO:0000256" key="2">
    <source>
        <dbReference type="ARBA" id="ARBA00023315"/>
    </source>
</evidence>
<keyword evidence="5" id="KW-1185">Reference proteome</keyword>
<evidence type="ECO:0000256" key="1">
    <source>
        <dbReference type="ARBA" id="ARBA00022679"/>
    </source>
</evidence>
<reference evidence="4" key="1">
    <citation type="journal article" date="2014" name="Int. J. Syst. Evol. Microbiol.">
        <title>Complete genome sequence of Corynebacterium casei LMG S-19264T (=DSM 44701T), isolated from a smear-ripened cheese.</title>
        <authorList>
            <consortium name="US DOE Joint Genome Institute (JGI-PGF)"/>
            <person name="Walter F."/>
            <person name="Albersmeier A."/>
            <person name="Kalinowski J."/>
            <person name="Ruckert C."/>
        </authorList>
    </citation>
    <scope>NUCLEOTIDE SEQUENCE</scope>
    <source>
        <strain evidence="4">CGMCC 1.15958</strain>
    </source>
</reference>
<organism evidence="4 5">
    <name type="scientific">Emticicia aquatilis</name>
    <dbReference type="NCBI Taxonomy" id="1537369"/>
    <lineage>
        <taxon>Bacteria</taxon>
        <taxon>Pseudomonadati</taxon>
        <taxon>Bacteroidota</taxon>
        <taxon>Cytophagia</taxon>
        <taxon>Cytophagales</taxon>
        <taxon>Leadbetterellaceae</taxon>
        <taxon>Emticicia</taxon>
    </lineage>
</organism>
<comment type="caution">
    <text evidence="4">The sequence shown here is derived from an EMBL/GenBank/DDBJ whole genome shotgun (WGS) entry which is preliminary data.</text>
</comment>
<dbReference type="SUPFAM" id="SSF55729">
    <property type="entry name" value="Acyl-CoA N-acyltransferases (Nat)"/>
    <property type="match status" value="1"/>
</dbReference>
<dbReference type="InterPro" id="IPR016181">
    <property type="entry name" value="Acyl_CoA_acyltransferase"/>
</dbReference>
<keyword evidence="2" id="KW-0012">Acyltransferase</keyword>
<dbReference type="PROSITE" id="PS51186">
    <property type="entry name" value="GNAT"/>
    <property type="match status" value="1"/>
</dbReference>
<evidence type="ECO:0000313" key="5">
    <source>
        <dbReference type="Proteomes" id="UP000609064"/>
    </source>
</evidence>
<dbReference type="RefSeq" id="WP_188767496.1">
    <property type="nucleotide sequence ID" value="NZ_BMKK01000006.1"/>
</dbReference>
<gene>
    <name evidence="4" type="primary">paiA</name>
    <name evidence="4" type="ORF">GCM10011514_33220</name>
</gene>
<protein>
    <submittedName>
        <fullName evidence="4">Spermidine/spermine N(1)-acetyltransferase</fullName>
    </submittedName>
</protein>
<dbReference type="PANTHER" id="PTHR43877">
    <property type="entry name" value="AMINOALKYLPHOSPHONATE N-ACETYLTRANSFERASE-RELATED-RELATED"/>
    <property type="match status" value="1"/>
</dbReference>
<dbReference type="InterPro" id="IPR000182">
    <property type="entry name" value="GNAT_dom"/>
</dbReference>
<dbReference type="GO" id="GO:0016747">
    <property type="term" value="F:acyltransferase activity, transferring groups other than amino-acyl groups"/>
    <property type="evidence" value="ECO:0007669"/>
    <property type="project" value="InterPro"/>
</dbReference>
<dbReference type="InterPro" id="IPR050832">
    <property type="entry name" value="Bact_Acetyltransf"/>
</dbReference>
<reference evidence="4" key="2">
    <citation type="submission" date="2020-09" db="EMBL/GenBank/DDBJ databases">
        <authorList>
            <person name="Sun Q."/>
            <person name="Zhou Y."/>
        </authorList>
    </citation>
    <scope>NUCLEOTIDE SEQUENCE</scope>
    <source>
        <strain evidence="4">CGMCC 1.15958</strain>
    </source>
</reference>
<accession>A0A917DT74</accession>
<dbReference type="AlphaFoldDB" id="A0A917DT74"/>
<name>A0A917DT74_9BACT</name>
<keyword evidence="1" id="KW-0808">Transferase</keyword>
<evidence type="ECO:0000313" key="4">
    <source>
        <dbReference type="EMBL" id="GGD66553.1"/>
    </source>
</evidence>
<dbReference type="EMBL" id="BMKK01000006">
    <property type="protein sequence ID" value="GGD66553.1"/>
    <property type="molecule type" value="Genomic_DNA"/>
</dbReference>
<evidence type="ECO:0000259" key="3">
    <source>
        <dbReference type="PROSITE" id="PS51186"/>
    </source>
</evidence>
<dbReference type="PANTHER" id="PTHR43877:SF2">
    <property type="entry name" value="AMINOALKYLPHOSPHONATE N-ACETYLTRANSFERASE-RELATED"/>
    <property type="match status" value="1"/>
</dbReference>
<dbReference type="CDD" id="cd04301">
    <property type="entry name" value="NAT_SF"/>
    <property type="match status" value="1"/>
</dbReference>
<dbReference type="Proteomes" id="UP000609064">
    <property type="component" value="Unassembled WGS sequence"/>
</dbReference>
<proteinExistence type="predicted"/>